<keyword evidence="2 4" id="KW-0560">Oxidoreductase</keyword>
<feature type="active site" description="Nucleophile; cysteine thiosulfonate intermediate" evidence="4">
    <location>
        <position position="260"/>
    </location>
</feature>
<evidence type="ECO:0000259" key="6">
    <source>
        <dbReference type="Pfam" id="PF01507"/>
    </source>
</evidence>
<evidence type="ECO:0000256" key="4">
    <source>
        <dbReference type="HAMAP-Rule" id="MF_00063"/>
    </source>
</evidence>
<dbReference type="InterPro" id="IPR004511">
    <property type="entry name" value="PAPS/APS_Rdtase"/>
</dbReference>
<dbReference type="InterPro" id="IPR014729">
    <property type="entry name" value="Rossmann-like_a/b/a_fold"/>
</dbReference>
<dbReference type="PANTHER" id="PTHR46509">
    <property type="entry name" value="PHOSPHOADENOSINE PHOSPHOSULFATE REDUCTASE"/>
    <property type="match status" value="1"/>
</dbReference>
<feature type="binding site" evidence="4">
    <location>
        <position position="237"/>
    </location>
    <ligand>
        <name>[4Fe-4S] cluster</name>
        <dbReference type="ChEBI" id="CHEBI:49883"/>
    </ligand>
</feature>
<dbReference type="GO" id="GO:0046872">
    <property type="term" value="F:metal ion binding"/>
    <property type="evidence" value="ECO:0007669"/>
    <property type="project" value="UniProtKB-KW"/>
</dbReference>
<dbReference type="GO" id="GO:0043866">
    <property type="term" value="F:adenylyl-sulfate reductase (thioredoxin) activity"/>
    <property type="evidence" value="ECO:0007669"/>
    <property type="project" value="UniProtKB-EC"/>
</dbReference>
<name>A0A934I852_9RHOB</name>
<dbReference type="GO" id="GO:0070814">
    <property type="term" value="P:hydrogen sulfide biosynthetic process"/>
    <property type="evidence" value="ECO:0007669"/>
    <property type="project" value="UniProtKB-UniRule"/>
</dbReference>
<keyword evidence="4" id="KW-0479">Metal-binding</keyword>
<evidence type="ECO:0000256" key="3">
    <source>
        <dbReference type="ARBA" id="ARBA00024327"/>
    </source>
</evidence>
<comment type="catalytic activity">
    <reaction evidence="4">
        <text>[thioredoxin]-disulfide + sulfite + AMP + 2 H(+) = adenosine 5'-phosphosulfate + [thioredoxin]-dithiol</text>
        <dbReference type="Rhea" id="RHEA:21976"/>
        <dbReference type="Rhea" id="RHEA-COMP:10698"/>
        <dbReference type="Rhea" id="RHEA-COMP:10700"/>
        <dbReference type="ChEBI" id="CHEBI:15378"/>
        <dbReference type="ChEBI" id="CHEBI:17359"/>
        <dbReference type="ChEBI" id="CHEBI:29950"/>
        <dbReference type="ChEBI" id="CHEBI:50058"/>
        <dbReference type="ChEBI" id="CHEBI:58243"/>
        <dbReference type="ChEBI" id="CHEBI:456215"/>
        <dbReference type="EC" id="1.8.4.10"/>
    </reaction>
</comment>
<keyword evidence="4" id="KW-0963">Cytoplasm</keyword>
<comment type="subcellular location">
    <subcellularLocation>
        <location evidence="4">Cytoplasm</location>
    </subcellularLocation>
</comment>
<protein>
    <recommendedName>
        <fullName evidence="4">Adenosine 5'-phosphosulfate reductase</fullName>
        <shortName evidence="4">APS reductase</shortName>
        <ecNumber evidence="4">1.8.4.10</ecNumber>
    </recommendedName>
    <alternativeName>
        <fullName evidence="4">5'-adenylylsulfate reductase</fullName>
    </alternativeName>
    <alternativeName>
        <fullName evidence="4">Thioredoxin-dependent 5'-adenylylsulfate reductase</fullName>
    </alternativeName>
</protein>
<dbReference type="InterPro" id="IPR002500">
    <property type="entry name" value="PAPS_reduct_dom"/>
</dbReference>
<feature type="compositionally biased region" description="Basic residues" evidence="5">
    <location>
        <begin position="16"/>
        <end position="28"/>
    </location>
</feature>
<dbReference type="Proteomes" id="UP000642488">
    <property type="component" value="Unassembled WGS sequence"/>
</dbReference>
<dbReference type="PIRSF" id="PIRSF000857">
    <property type="entry name" value="PAPS_reductase"/>
    <property type="match status" value="1"/>
</dbReference>
<dbReference type="HAMAP" id="MF_00063">
    <property type="entry name" value="CysH"/>
    <property type="match status" value="1"/>
</dbReference>
<feature type="binding site" evidence="4">
    <location>
        <position position="153"/>
    </location>
    <ligand>
        <name>[4Fe-4S] cluster</name>
        <dbReference type="ChEBI" id="CHEBI:49883"/>
    </ligand>
</feature>
<dbReference type="SUPFAM" id="SSF52402">
    <property type="entry name" value="Adenine nucleotide alpha hydrolases-like"/>
    <property type="match status" value="1"/>
</dbReference>
<dbReference type="Gene3D" id="3.40.50.620">
    <property type="entry name" value="HUPs"/>
    <property type="match status" value="1"/>
</dbReference>
<dbReference type="GO" id="GO:0051539">
    <property type="term" value="F:4 iron, 4 sulfur cluster binding"/>
    <property type="evidence" value="ECO:0007669"/>
    <property type="project" value="UniProtKB-UniRule"/>
</dbReference>
<evidence type="ECO:0000313" key="7">
    <source>
        <dbReference type="EMBL" id="MBJ3762219.1"/>
    </source>
</evidence>
<feature type="region of interest" description="Disordered" evidence="5">
    <location>
        <begin position="1"/>
        <end position="36"/>
    </location>
</feature>
<keyword evidence="4" id="KW-0411">Iron-sulfur</keyword>
<evidence type="ECO:0000256" key="5">
    <source>
        <dbReference type="SAM" id="MobiDB-lite"/>
    </source>
</evidence>
<dbReference type="AlphaFoldDB" id="A0A934I852"/>
<dbReference type="EMBL" id="JAEKPD010000005">
    <property type="protein sequence ID" value="MBJ3762219.1"/>
    <property type="molecule type" value="Genomic_DNA"/>
</dbReference>
<evidence type="ECO:0000256" key="1">
    <source>
        <dbReference type="ARBA" id="ARBA00009732"/>
    </source>
</evidence>
<sequence>MRPRRSCKPIVARGSPRSRRRSIPKRRTPVPLEAPLPSAHERARELNARYTRHGATAVLRHALSDPQVGRIALVSSFGAESVVLLHMLSVIDRTVPVIFLNTEMLFPDTLIYQSAVAERLELTDIRRIRPDRAQTLLRDTDGLLHRDDADACCALRKTEPLERALRGFDGWITGRKRFQGGARADLQFFEADSDGRIKVNPLAHWAKADVQEYLLNNRLPRHPLIKQGYASIGCAPCTSKVDPGEDERAGRWRGFDKVECGIHFENGRAVRS</sequence>
<comment type="pathway">
    <text evidence="3 4">Sulfur metabolism; hydrogen sulfide biosynthesis; sulfite from sulfate.</text>
</comment>
<feature type="binding site" evidence="4">
    <location>
        <position position="234"/>
    </location>
    <ligand>
        <name>[4Fe-4S] cluster</name>
        <dbReference type="ChEBI" id="CHEBI:49883"/>
    </ligand>
</feature>
<dbReference type="GO" id="GO:0004604">
    <property type="term" value="F:phosphoadenylyl-sulfate reductase (thioredoxin) activity"/>
    <property type="evidence" value="ECO:0007669"/>
    <property type="project" value="UniProtKB-UniRule"/>
</dbReference>
<dbReference type="Pfam" id="PF01507">
    <property type="entry name" value="PAPS_reduct"/>
    <property type="match status" value="1"/>
</dbReference>
<dbReference type="EC" id="1.8.4.10" evidence="4"/>
<dbReference type="PANTHER" id="PTHR46509:SF1">
    <property type="entry name" value="PHOSPHOADENOSINE PHOSPHOSULFATE REDUCTASE"/>
    <property type="match status" value="1"/>
</dbReference>
<comment type="cofactor">
    <cofactor evidence="4">
        <name>[4Fe-4S] cluster</name>
        <dbReference type="ChEBI" id="CHEBI:49883"/>
    </cofactor>
    <text evidence="4">Binds 1 [4Fe-4S] cluster per subunit.</text>
</comment>
<dbReference type="GO" id="GO:0005737">
    <property type="term" value="C:cytoplasm"/>
    <property type="evidence" value="ECO:0007669"/>
    <property type="project" value="UniProtKB-SubCell"/>
</dbReference>
<dbReference type="NCBIfam" id="TIGR00434">
    <property type="entry name" value="cysH"/>
    <property type="match status" value="1"/>
</dbReference>
<proteinExistence type="inferred from homology"/>
<feature type="domain" description="Phosphoadenosine phosphosulphate reductase" evidence="6">
    <location>
        <begin position="71"/>
        <end position="239"/>
    </location>
</feature>
<comment type="caution">
    <text evidence="7">The sequence shown here is derived from an EMBL/GenBank/DDBJ whole genome shotgun (WGS) entry which is preliminary data.</text>
</comment>
<accession>A0A934I852</accession>
<feature type="binding site" evidence="4">
    <location>
        <position position="152"/>
    </location>
    <ligand>
        <name>[4Fe-4S] cluster</name>
        <dbReference type="ChEBI" id="CHEBI:49883"/>
    </ligand>
</feature>
<keyword evidence="8" id="KW-1185">Reference proteome</keyword>
<comment type="function">
    <text evidence="4">Catalyzes the formation of sulfite from adenosine 5'-phosphosulfate (APS) using thioredoxin as an electron donor.</text>
</comment>
<dbReference type="NCBIfam" id="NF002537">
    <property type="entry name" value="PRK02090.1"/>
    <property type="match status" value="1"/>
</dbReference>
<evidence type="ECO:0000256" key="2">
    <source>
        <dbReference type="ARBA" id="ARBA00023002"/>
    </source>
</evidence>
<keyword evidence="4" id="KW-0408">Iron</keyword>
<evidence type="ECO:0000313" key="8">
    <source>
        <dbReference type="Proteomes" id="UP000642488"/>
    </source>
</evidence>
<organism evidence="7 8">
    <name type="scientific">Palleronia pontilimi</name>
    <dbReference type="NCBI Taxonomy" id="1964209"/>
    <lineage>
        <taxon>Bacteria</taxon>
        <taxon>Pseudomonadati</taxon>
        <taxon>Pseudomonadota</taxon>
        <taxon>Alphaproteobacteria</taxon>
        <taxon>Rhodobacterales</taxon>
        <taxon>Roseobacteraceae</taxon>
        <taxon>Palleronia</taxon>
    </lineage>
</organism>
<dbReference type="GO" id="GO:0019379">
    <property type="term" value="P:sulfate assimilation, phosphoadenylyl sulfate reduction by phosphoadenylyl-sulfate reductase (thioredoxin)"/>
    <property type="evidence" value="ECO:0007669"/>
    <property type="project" value="UniProtKB-UniRule"/>
</dbReference>
<reference evidence="7" key="1">
    <citation type="submission" date="2020-12" db="EMBL/GenBank/DDBJ databases">
        <title>Bacterial taxonomy.</title>
        <authorList>
            <person name="Pan X."/>
        </authorList>
    </citation>
    <scope>NUCLEOTIDE SEQUENCE</scope>
    <source>
        <strain evidence="7">KCTC 52957</strain>
    </source>
</reference>
<comment type="similarity">
    <text evidence="1 4">Belongs to the PAPS reductase family. CysH subfamily.</text>
</comment>
<gene>
    <name evidence="4" type="primary">cysH</name>
    <name evidence="7" type="ORF">ILP92_05610</name>
</gene>